<evidence type="ECO:0000256" key="1">
    <source>
        <dbReference type="SAM" id="Phobius"/>
    </source>
</evidence>
<accession>A0A9N8HNI0</accession>
<dbReference type="InterPro" id="IPR000073">
    <property type="entry name" value="AB_hydrolase_1"/>
</dbReference>
<dbReference type="PRINTS" id="PR00111">
    <property type="entry name" value="ABHYDROLASE"/>
</dbReference>
<feature type="transmembrane region" description="Helical" evidence="1">
    <location>
        <begin position="20"/>
        <end position="43"/>
    </location>
</feature>
<keyword evidence="1" id="KW-0472">Membrane</keyword>
<feature type="domain" description="Serine aminopeptidase S33" evidence="2">
    <location>
        <begin position="172"/>
        <end position="406"/>
    </location>
</feature>
<dbReference type="Proteomes" id="UP001153069">
    <property type="component" value="Unassembled WGS sequence"/>
</dbReference>
<keyword evidence="1" id="KW-1133">Transmembrane helix</keyword>
<dbReference type="InterPro" id="IPR022742">
    <property type="entry name" value="Hydrolase_4"/>
</dbReference>
<evidence type="ECO:0000313" key="3">
    <source>
        <dbReference type="EMBL" id="CAB9517003.1"/>
    </source>
</evidence>
<keyword evidence="4" id="KW-1185">Reference proteome</keyword>
<proteinExistence type="predicted"/>
<evidence type="ECO:0000259" key="2">
    <source>
        <dbReference type="Pfam" id="PF12146"/>
    </source>
</evidence>
<evidence type="ECO:0000313" key="4">
    <source>
        <dbReference type="Proteomes" id="UP001153069"/>
    </source>
</evidence>
<protein>
    <recommendedName>
        <fullName evidence="2">Serine aminopeptidase S33 domain-containing protein</fullName>
    </recommendedName>
</protein>
<dbReference type="SUPFAM" id="SSF53474">
    <property type="entry name" value="alpha/beta-Hydrolases"/>
    <property type="match status" value="1"/>
</dbReference>
<dbReference type="OrthoDB" id="2498029at2759"/>
<keyword evidence="1" id="KW-0812">Transmembrane</keyword>
<dbReference type="PANTHER" id="PTHR11614">
    <property type="entry name" value="PHOSPHOLIPASE-RELATED"/>
    <property type="match status" value="1"/>
</dbReference>
<organism evidence="3 4">
    <name type="scientific">Seminavis robusta</name>
    <dbReference type="NCBI Taxonomy" id="568900"/>
    <lineage>
        <taxon>Eukaryota</taxon>
        <taxon>Sar</taxon>
        <taxon>Stramenopiles</taxon>
        <taxon>Ochrophyta</taxon>
        <taxon>Bacillariophyta</taxon>
        <taxon>Bacillariophyceae</taxon>
        <taxon>Bacillariophycidae</taxon>
        <taxon>Naviculales</taxon>
        <taxon>Naviculaceae</taxon>
        <taxon>Seminavis</taxon>
    </lineage>
</organism>
<sequence>MGPPALLHNFRATAIPKSPTFINVYTVFANLYAFLALWSLFLAHLSNFIKENFSWLALVPAKKVTTTTTTKLFGRTVTLDILPSEFPSPDEIKAMEAEMPQCCQHGWFRSVLGHQLHYRFFLPPSHNKPKAVIIWMHGLQGFGGEAHTIQYSDDDGTTTKERKTNMALQAETYLKEGYALYAMDLSGHGFSEGSRWFMPNADLMLKDYLYFIQKVVASRHDNQTPFFLSGYSYGGCLTLKAAKHLQDHPTKATQCFAGCMLQAPASYNLEAFFLFPLAAWIAQHLVNPVLGNNFRPPAWIPNRVHPRRFWRDPERYRVGMRPNGMNPVGRHIPMQTCLTLIQDMVTLRNQIIPNLKVPFCVAHGKQDVVVPIAGTEYLQQASLTPKDEQAVKCFPEAYHDLLGEPEADAVMEFQVKWMKERMAATAQAKAKQAALTALPPQQQPDIHDLIWTDSLSKVLQKVPVPA</sequence>
<dbReference type="InterPro" id="IPR029058">
    <property type="entry name" value="AB_hydrolase_fold"/>
</dbReference>
<name>A0A9N8HNI0_9STRA</name>
<dbReference type="EMBL" id="CAICTM010000820">
    <property type="protein sequence ID" value="CAB9517003.1"/>
    <property type="molecule type" value="Genomic_DNA"/>
</dbReference>
<dbReference type="Pfam" id="PF12146">
    <property type="entry name" value="Hydrolase_4"/>
    <property type="match status" value="1"/>
</dbReference>
<reference evidence="3" key="1">
    <citation type="submission" date="2020-06" db="EMBL/GenBank/DDBJ databases">
        <authorList>
            <consortium name="Plant Systems Biology data submission"/>
        </authorList>
    </citation>
    <scope>NUCLEOTIDE SEQUENCE</scope>
    <source>
        <strain evidence="3">D6</strain>
    </source>
</reference>
<comment type="caution">
    <text evidence="3">The sequence shown here is derived from an EMBL/GenBank/DDBJ whole genome shotgun (WGS) entry which is preliminary data.</text>
</comment>
<dbReference type="InterPro" id="IPR051044">
    <property type="entry name" value="MAG_DAG_Lipase"/>
</dbReference>
<dbReference type="AlphaFoldDB" id="A0A9N8HNI0"/>
<dbReference type="Gene3D" id="3.40.50.1820">
    <property type="entry name" value="alpha/beta hydrolase"/>
    <property type="match status" value="1"/>
</dbReference>
<gene>
    <name evidence="3" type="ORF">SEMRO_821_G207370.2</name>
</gene>